<reference evidence="1 2" key="1">
    <citation type="submission" date="2014-03" db="EMBL/GenBank/DDBJ databases">
        <title>The genomes of two eusocial bee gut symbionts.</title>
        <authorList>
            <person name="Kwong W.K."/>
            <person name="Engel P."/>
            <person name="Koch H."/>
            <person name="Moran N.A."/>
        </authorList>
    </citation>
    <scope>NUCLEOTIDE SEQUENCE [LARGE SCALE GENOMIC DNA]</scope>
    <source>
        <strain evidence="2">wkB29</strain>
    </source>
</reference>
<dbReference type="EMBL" id="JFZV01000008">
    <property type="protein sequence ID" value="KDN14294.1"/>
    <property type="molecule type" value="Genomic_DNA"/>
</dbReference>
<proteinExistence type="predicted"/>
<dbReference type="AlphaFoldDB" id="A0A836MPS9"/>
<evidence type="ECO:0000313" key="2">
    <source>
        <dbReference type="Proteomes" id="UP000027170"/>
    </source>
</evidence>
<accession>A0A836MPS9</accession>
<dbReference type="Proteomes" id="UP000027170">
    <property type="component" value="Unassembled WGS sequence"/>
</dbReference>
<organism evidence="1 2">
    <name type="scientific">Snodgrassella communis</name>
    <dbReference type="NCBI Taxonomy" id="2946699"/>
    <lineage>
        <taxon>Bacteria</taxon>
        <taxon>Pseudomonadati</taxon>
        <taxon>Pseudomonadota</taxon>
        <taxon>Betaproteobacteria</taxon>
        <taxon>Neisseriales</taxon>
        <taxon>Neisseriaceae</taxon>
        <taxon>Snodgrassella</taxon>
    </lineage>
</organism>
<comment type="caution">
    <text evidence="1">The sequence shown here is derived from an EMBL/GenBank/DDBJ whole genome shotgun (WGS) entry which is preliminary data.</text>
</comment>
<gene>
    <name evidence="1" type="ORF">SALWKB29_1596</name>
</gene>
<evidence type="ECO:0000313" key="1">
    <source>
        <dbReference type="EMBL" id="KDN14294.1"/>
    </source>
</evidence>
<sequence length="46" mass="5460">MLHELQCYFSAHVIHYSWNLVYGKNICIQGNLGRRFHGMSNQLWHG</sequence>
<protein>
    <submittedName>
        <fullName evidence="1">Uncharacterized protein</fullName>
    </submittedName>
</protein>
<name>A0A836MPS9_9NEIS</name>
<keyword evidence="2" id="KW-1185">Reference proteome</keyword>